<dbReference type="EMBL" id="FOWE01000004">
    <property type="protein sequence ID" value="SFO20339.1"/>
    <property type="molecule type" value="Genomic_DNA"/>
</dbReference>
<feature type="domain" description="Glycosyltransferase 2-like" evidence="1">
    <location>
        <begin position="29"/>
        <end position="195"/>
    </location>
</feature>
<dbReference type="Proteomes" id="UP000183642">
    <property type="component" value="Unassembled WGS sequence"/>
</dbReference>
<evidence type="ECO:0000313" key="2">
    <source>
        <dbReference type="EMBL" id="SFO20339.1"/>
    </source>
</evidence>
<dbReference type="SUPFAM" id="SSF53448">
    <property type="entry name" value="Nucleotide-diphospho-sugar transferases"/>
    <property type="match status" value="1"/>
</dbReference>
<evidence type="ECO:0000313" key="3">
    <source>
        <dbReference type="Proteomes" id="UP000183642"/>
    </source>
</evidence>
<dbReference type="OrthoDB" id="1757142at2"/>
<dbReference type="InterPro" id="IPR029044">
    <property type="entry name" value="Nucleotide-diphossugar_trans"/>
</dbReference>
<keyword evidence="3" id="KW-1185">Reference proteome</keyword>
<dbReference type="Pfam" id="PF00535">
    <property type="entry name" value="Glycos_transf_2"/>
    <property type="match status" value="1"/>
</dbReference>
<evidence type="ECO:0000259" key="1">
    <source>
        <dbReference type="Pfam" id="PF00535"/>
    </source>
</evidence>
<organism evidence="2 3">
    <name type="scientific">Geodermatophilus obscurus</name>
    <dbReference type="NCBI Taxonomy" id="1861"/>
    <lineage>
        <taxon>Bacteria</taxon>
        <taxon>Bacillati</taxon>
        <taxon>Actinomycetota</taxon>
        <taxon>Actinomycetes</taxon>
        <taxon>Geodermatophilales</taxon>
        <taxon>Geodermatophilaceae</taxon>
        <taxon>Geodermatophilus</taxon>
    </lineage>
</organism>
<dbReference type="InterPro" id="IPR001173">
    <property type="entry name" value="Glyco_trans_2-like"/>
</dbReference>
<dbReference type="PANTHER" id="PTHR43685">
    <property type="entry name" value="GLYCOSYLTRANSFERASE"/>
    <property type="match status" value="1"/>
</dbReference>
<sequence>MTETYAPAPDGHPIEWIATETERAWPSVSVVMPVLNEARHLATSVVEILAQEYGGDVELVIALGPSRDDTDRIARELAAGDSRIKLVRNPTGRTPAGLNIAVQASSHGIIARVDGHGILLAGYLERAVRLLERTGAANVGGLMLAVGETGFEQAVARAYSSKVGLGGGSFHVGGVEGPADTVYLGVFRREVLERLGGFDEHYHRAQDWELNHRIRQSGGVVWFSPDLAVTYRPRSSWTELVRQFFHTGRWRREVIRRHPDSVRPRYLAPPAVTAAIVAGTAAGVAGAVTGHQALQWGWLAPAAYCVGVVSAAAAESEGLSWRARAWLPAVLATVHLSWGSGFLFGSRPCGGGR</sequence>
<dbReference type="Gene3D" id="3.90.550.10">
    <property type="entry name" value="Spore Coat Polysaccharide Biosynthesis Protein SpsA, Chain A"/>
    <property type="match status" value="1"/>
</dbReference>
<dbReference type="InterPro" id="IPR050834">
    <property type="entry name" value="Glycosyltransf_2"/>
</dbReference>
<keyword evidence="2" id="KW-0808">Transferase</keyword>
<proteinExistence type="predicted"/>
<dbReference type="CDD" id="cd02525">
    <property type="entry name" value="Succinoglycan_BP_ExoA"/>
    <property type="match status" value="1"/>
</dbReference>
<accession>A0A1I5F9N9</accession>
<gene>
    <name evidence="2" type="ORF">SAMN05660359_02008</name>
</gene>
<reference evidence="3" key="1">
    <citation type="submission" date="2016-10" db="EMBL/GenBank/DDBJ databases">
        <authorList>
            <person name="Varghese N."/>
            <person name="Submissions S."/>
        </authorList>
    </citation>
    <scope>NUCLEOTIDE SEQUENCE [LARGE SCALE GENOMIC DNA]</scope>
    <source>
        <strain evidence="3">DSM 43161</strain>
    </source>
</reference>
<dbReference type="PANTHER" id="PTHR43685:SF2">
    <property type="entry name" value="GLYCOSYLTRANSFERASE 2-LIKE DOMAIN-CONTAINING PROTEIN"/>
    <property type="match status" value="1"/>
</dbReference>
<dbReference type="GO" id="GO:0016740">
    <property type="term" value="F:transferase activity"/>
    <property type="evidence" value="ECO:0007669"/>
    <property type="project" value="UniProtKB-KW"/>
</dbReference>
<dbReference type="AlphaFoldDB" id="A0A1I5F9N9"/>
<protein>
    <submittedName>
        <fullName evidence="2">Glycosyltransferase like family 2</fullName>
    </submittedName>
</protein>
<name>A0A1I5F9N9_9ACTN</name>
<dbReference type="RefSeq" id="WP_075013361.1">
    <property type="nucleotide sequence ID" value="NZ_FOWE01000004.1"/>
</dbReference>